<dbReference type="SUPFAM" id="SSF160443">
    <property type="entry name" value="SMR domain-like"/>
    <property type="match status" value="1"/>
</dbReference>
<evidence type="ECO:0000313" key="4">
    <source>
        <dbReference type="Proteomes" id="UP000019205"/>
    </source>
</evidence>
<dbReference type="GO" id="GO:0004520">
    <property type="term" value="F:DNA endonuclease activity"/>
    <property type="evidence" value="ECO:0007669"/>
    <property type="project" value="TreeGrafter"/>
</dbReference>
<dbReference type="Pfam" id="PF01713">
    <property type="entry name" value="Smr"/>
    <property type="match status" value="1"/>
</dbReference>
<accession>A4A5A7</accession>
<organism evidence="3 4">
    <name type="scientific">Congregibacter litoralis KT71</name>
    <dbReference type="NCBI Taxonomy" id="314285"/>
    <lineage>
        <taxon>Bacteria</taxon>
        <taxon>Pseudomonadati</taxon>
        <taxon>Pseudomonadota</taxon>
        <taxon>Gammaproteobacteria</taxon>
        <taxon>Cellvibrionales</taxon>
        <taxon>Halieaceae</taxon>
        <taxon>Congregibacter</taxon>
    </lineage>
</organism>
<dbReference type="InterPro" id="IPR047688">
    <property type="entry name" value="Endonuc_SmrA"/>
</dbReference>
<evidence type="ECO:0000259" key="2">
    <source>
        <dbReference type="PROSITE" id="PS50828"/>
    </source>
</evidence>
<dbReference type="AlphaFoldDB" id="A4A5A7"/>
<dbReference type="eggNOG" id="COG2840">
    <property type="taxonomic scope" value="Bacteria"/>
</dbReference>
<dbReference type="PROSITE" id="PS50828">
    <property type="entry name" value="SMR"/>
    <property type="match status" value="1"/>
</dbReference>
<dbReference type="PANTHER" id="PTHR35562:SF2">
    <property type="entry name" value="DNA ENDONUCLEASE SMRA-RELATED"/>
    <property type="match status" value="1"/>
</dbReference>
<keyword evidence="4" id="KW-1185">Reference proteome</keyword>
<dbReference type="RefSeq" id="WP_008294457.1">
    <property type="nucleotide sequence ID" value="NZ_CM002299.1"/>
</dbReference>
<gene>
    <name evidence="3" type="ORF">KT71_10132</name>
</gene>
<comment type="caution">
    <text evidence="3">The sequence shown here is derived from an EMBL/GenBank/DDBJ whole genome shotgun (WGS) entry which is preliminary data.</text>
</comment>
<feature type="domain" description="Smr" evidence="2">
    <location>
        <begin position="93"/>
        <end position="176"/>
    </location>
</feature>
<evidence type="ECO:0000313" key="3">
    <source>
        <dbReference type="EMBL" id="EAQ98978.1"/>
    </source>
</evidence>
<feature type="compositionally biased region" description="Basic and acidic residues" evidence="1">
    <location>
        <begin position="19"/>
        <end position="29"/>
    </location>
</feature>
<dbReference type="HOGENOM" id="CLU_055978_1_2_6"/>
<evidence type="ECO:0000256" key="1">
    <source>
        <dbReference type="SAM" id="MobiDB-lite"/>
    </source>
</evidence>
<sequence length="201" mass="22798">MQDDDDFLSEMGDVTPLKTETRVRRGRSATDKTLVELRREAAVTERGRDSNPLADEGVKPLDPWYVLEFKRPGIQNGVYRKLKKGSYAAEARLDMHRMNVQRARREIYGFINECHELGLRSVLIVHGKGERSPNSEAVGILKGFVDHWLRELAPVQAFHSAPPNLGGTGAVLVLLAKSEEKKRENRERFMRGRVPYEQGST</sequence>
<reference evidence="3 4" key="2">
    <citation type="journal article" date="2009" name="PLoS ONE">
        <title>The photosynthetic apparatus and its regulation in the aerobic gammaproteobacterium Congregibacter litoralis gen. nov., sp. nov.</title>
        <authorList>
            <person name="Spring S."/>
            <person name="Lunsdorf H."/>
            <person name="Fuchs B.M."/>
            <person name="Tindall B.J."/>
        </authorList>
    </citation>
    <scope>NUCLEOTIDE SEQUENCE [LARGE SCALE GENOMIC DNA]</scope>
    <source>
        <strain evidence="3">KT71</strain>
    </source>
</reference>
<dbReference type="Gene3D" id="3.30.1370.110">
    <property type="match status" value="1"/>
</dbReference>
<feature type="region of interest" description="Disordered" evidence="1">
    <location>
        <begin position="1"/>
        <end position="29"/>
    </location>
</feature>
<name>A4A5A7_9GAMM</name>
<reference evidence="3 4" key="1">
    <citation type="journal article" date="2007" name="Proc. Natl. Acad. Sci. U.S.A.">
        <title>Characterization of a marine gammaproteobacterium capable of aerobic anoxygenic photosynthesis.</title>
        <authorList>
            <person name="Fuchs B.M."/>
            <person name="Spring S."/>
            <person name="Teeling H."/>
            <person name="Quast C."/>
            <person name="Wulf J."/>
            <person name="Schattenhofer M."/>
            <person name="Yan S."/>
            <person name="Ferriera S."/>
            <person name="Johnson J."/>
            <person name="Glockner F.O."/>
            <person name="Amann R."/>
        </authorList>
    </citation>
    <scope>NUCLEOTIDE SEQUENCE [LARGE SCALE GENOMIC DNA]</scope>
    <source>
        <strain evidence="3">KT71</strain>
    </source>
</reference>
<dbReference type="NCBIfam" id="NF033154">
    <property type="entry name" value="endonuc_SmrA"/>
    <property type="match status" value="1"/>
</dbReference>
<dbReference type="OrthoDB" id="9808881at2"/>
<dbReference type="InterPro" id="IPR002625">
    <property type="entry name" value="Smr_dom"/>
</dbReference>
<dbReference type="EMBL" id="AAOA02000003">
    <property type="protein sequence ID" value="EAQ98978.1"/>
    <property type="molecule type" value="Genomic_DNA"/>
</dbReference>
<dbReference type="Proteomes" id="UP000019205">
    <property type="component" value="Chromosome"/>
</dbReference>
<dbReference type="PANTHER" id="PTHR35562">
    <property type="entry name" value="DNA ENDONUCLEASE SMRA-RELATED"/>
    <property type="match status" value="1"/>
</dbReference>
<proteinExistence type="predicted"/>
<dbReference type="STRING" id="314285.KT71_10132"/>
<dbReference type="InterPro" id="IPR036063">
    <property type="entry name" value="Smr_dom_sf"/>
</dbReference>
<dbReference type="SMART" id="SM00463">
    <property type="entry name" value="SMR"/>
    <property type="match status" value="1"/>
</dbReference>
<protein>
    <recommendedName>
        <fullName evidence="2">Smr domain-containing protein</fullName>
    </recommendedName>
</protein>